<accession>A0ABS1UD40</accession>
<dbReference type="Pfam" id="PF01610">
    <property type="entry name" value="DDE_Tnp_ISL3"/>
    <property type="match status" value="1"/>
</dbReference>
<gene>
    <name evidence="2" type="ORF">JMJ56_31965</name>
</gene>
<dbReference type="PANTHER" id="PTHR33498">
    <property type="entry name" value="TRANSPOSASE FOR INSERTION SEQUENCE ELEMENT IS1557"/>
    <property type="match status" value="1"/>
</dbReference>
<dbReference type="RefSeq" id="WP_202835916.1">
    <property type="nucleotide sequence ID" value="NZ_JAETWB010000085.1"/>
</dbReference>
<evidence type="ECO:0000259" key="1">
    <source>
        <dbReference type="Pfam" id="PF01610"/>
    </source>
</evidence>
<organism evidence="2 3">
    <name type="scientific">Belnapia arida</name>
    <dbReference type="NCBI Taxonomy" id="2804533"/>
    <lineage>
        <taxon>Bacteria</taxon>
        <taxon>Pseudomonadati</taxon>
        <taxon>Pseudomonadota</taxon>
        <taxon>Alphaproteobacteria</taxon>
        <taxon>Acetobacterales</taxon>
        <taxon>Roseomonadaceae</taxon>
        <taxon>Belnapia</taxon>
    </lineage>
</organism>
<dbReference type="InterPro" id="IPR002560">
    <property type="entry name" value="Transposase_DDE"/>
</dbReference>
<dbReference type="PANTHER" id="PTHR33498:SF1">
    <property type="entry name" value="TRANSPOSASE FOR INSERTION SEQUENCE ELEMENT IS1557"/>
    <property type="match status" value="1"/>
</dbReference>
<keyword evidence="3" id="KW-1185">Reference proteome</keyword>
<dbReference type="InterPro" id="IPR047951">
    <property type="entry name" value="Transpos_ISL3"/>
</dbReference>
<comment type="caution">
    <text evidence="2">The sequence shown here is derived from an EMBL/GenBank/DDBJ whole genome shotgun (WGS) entry which is preliminary data.</text>
</comment>
<evidence type="ECO:0000313" key="3">
    <source>
        <dbReference type="Proteomes" id="UP000660885"/>
    </source>
</evidence>
<name>A0ABS1UD40_9PROT</name>
<reference evidence="2 3" key="1">
    <citation type="submission" date="2021-01" db="EMBL/GenBank/DDBJ databases">
        <title>Belnapia mucosa sp. nov. and Belnapia arida sp. nov., isolated from the Tabernas Desert (Almeria, Spain).</title>
        <authorList>
            <person name="Molina-Menor E."/>
            <person name="Vidal-Verdu A."/>
            <person name="Calonge A."/>
            <person name="Satari L."/>
            <person name="Pereto J."/>
            <person name="Porcar M."/>
        </authorList>
    </citation>
    <scope>NUCLEOTIDE SEQUENCE [LARGE SCALE GENOMIC DNA]</scope>
    <source>
        <strain evidence="2 3">T18</strain>
    </source>
</reference>
<protein>
    <submittedName>
        <fullName evidence="2">Transposase</fullName>
    </submittedName>
</protein>
<evidence type="ECO:0000313" key="2">
    <source>
        <dbReference type="EMBL" id="MBL6082583.1"/>
    </source>
</evidence>
<feature type="domain" description="Transposase IS204/IS1001/IS1096/IS1165 DDE" evidence="1">
    <location>
        <begin position="8"/>
        <end position="101"/>
    </location>
</feature>
<proteinExistence type="predicted"/>
<dbReference type="Proteomes" id="UP000660885">
    <property type="component" value="Unassembled WGS sequence"/>
</dbReference>
<dbReference type="EMBL" id="JAETWB010000085">
    <property type="protein sequence ID" value="MBL6082583.1"/>
    <property type="molecule type" value="Genomic_DNA"/>
</dbReference>
<sequence length="145" mass="15820">MRALRRNPGQRYGTVLVDLERNRVVDLLPDRRAESLSVWLRANPGVEIVVRNRASVYADGARQGAPDAVQVTDRWHLLRNLGDAIHAVTDRHHAAIQRIGREVMAQLVAEEARSTPVVARGNVHGGVGKSGLGRSVGLGWPSDLA</sequence>
<feature type="non-terminal residue" evidence="2">
    <location>
        <position position="145"/>
    </location>
</feature>